<proteinExistence type="predicted"/>
<evidence type="ECO:0000256" key="2">
    <source>
        <dbReference type="ARBA" id="ARBA00022692"/>
    </source>
</evidence>
<feature type="transmembrane region" description="Helical" evidence="5">
    <location>
        <begin position="182"/>
        <end position="202"/>
    </location>
</feature>
<gene>
    <name evidence="7" type="ORF">C5167_003260</name>
</gene>
<feature type="domain" description="CGL160/ATPI" evidence="6">
    <location>
        <begin position="149"/>
        <end position="210"/>
    </location>
</feature>
<accession>A0A4Y7L3W5</accession>
<keyword evidence="4 5" id="KW-0472">Membrane</keyword>
<dbReference type="InterPro" id="IPR056309">
    <property type="entry name" value="CGL160/ATPI_dom"/>
</dbReference>
<comment type="subcellular location">
    <subcellularLocation>
        <location evidence="1">Membrane</location>
        <topology evidence="1">Multi-pass membrane protein</topology>
    </subcellularLocation>
</comment>
<dbReference type="PANTHER" id="PTHR34118:SF1">
    <property type="entry name" value="NF-KAPPA-B INHIBITOR-LIKE PROTEIN"/>
    <property type="match status" value="1"/>
</dbReference>
<evidence type="ECO:0000313" key="8">
    <source>
        <dbReference type="Proteomes" id="UP000316621"/>
    </source>
</evidence>
<sequence length="312" mass="35709">MKTLLEVRRVFSPVNSPHPFLNKSPFDHHGRGRKSVVSVFRSSLPGEDALQMFLRDRQLNGDFVSKASDIIWRRDELKFIDLEDNVFDENSQQMQLQEVMETENDGGFLKLTKTLEWVSGDETAPVNRKQTFKEIQDDRERRKKLNLLQYDAIKKELTLLTAAVGTFCTGYCLVVFSIQAAISYATGVLFSFLYLQLLYFHVDNLTREAVPQIFRQKKVKKIGIRSEDLQNFFETTLNGSGFVLSSPRLVIPAAIYGLWGLSTHFSNDLFSFQLVPAMFGLFAYKAAALVQVYRDNEDLKLIFPGGDEYSNE</sequence>
<evidence type="ECO:0000256" key="1">
    <source>
        <dbReference type="ARBA" id="ARBA00004141"/>
    </source>
</evidence>
<evidence type="ECO:0000256" key="3">
    <source>
        <dbReference type="ARBA" id="ARBA00022989"/>
    </source>
</evidence>
<dbReference type="OMA" id="FGMFAYK"/>
<dbReference type="GO" id="GO:0016020">
    <property type="term" value="C:membrane"/>
    <property type="evidence" value="ECO:0007669"/>
    <property type="project" value="UniProtKB-SubCell"/>
</dbReference>
<evidence type="ECO:0000313" key="7">
    <source>
        <dbReference type="EMBL" id="RZC79051.1"/>
    </source>
</evidence>
<dbReference type="Proteomes" id="UP000316621">
    <property type="component" value="Chromosome 9"/>
</dbReference>
<keyword evidence="8" id="KW-1185">Reference proteome</keyword>
<evidence type="ECO:0000256" key="4">
    <source>
        <dbReference type="ARBA" id="ARBA00023136"/>
    </source>
</evidence>
<protein>
    <recommendedName>
        <fullName evidence="6">CGL160/ATPI domain-containing protein</fullName>
    </recommendedName>
</protein>
<dbReference type="AlphaFoldDB" id="A0A4Y7L3W5"/>
<dbReference type="Gramene" id="RZC79051">
    <property type="protein sequence ID" value="RZC79051"/>
    <property type="gene ID" value="C5167_003260"/>
</dbReference>
<evidence type="ECO:0000259" key="6">
    <source>
        <dbReference type="Pfam" id="PF24763"/>
    </source>
</evidence>
<name>A0A4Y7L3W5_PAPSO</name>
<evidence type="ECO:0000256" key="5">
    <source>
        <dbReference type="SAM" id="Phobius"/>
    </source>
</evidence>
<keyword evidence="2 5" id="KW-0812">Transmembrane</keyword>
<dbReference type="EMBL" id="CM010723">
    <property type="protein sequence ID" value="RZC79051.1"/>
    <property type="molecule type" value="Genomic_DNA"/>
</dbReference>
<organism evidence="7 8">
    <name type="scientific">Papaver somniferum</name>
    <name type="common">Opium poppy</name>
    <dbReference type="NCBI Taxonomy" id="3469"/>
    <lineage>
        <taxon>Eukaryota</taxon>
        <taxon>Viridiplantae</taxon>
        <taxon>Streptophyta</taxon>
        <taxon>Embryophyta</taxon>
        <taxon>Tracheophyta</taxon>
        <taxon>Spermatophyta</taxon>
        <taxon>Magnoliopsida</taxon>
        <taxon>Ranunculales</taxon>
        <taxon>Papaveraceae</taxon>
        <taxon>Papaveroideae</taxon>
        <taxon>Papaver</taxon>
    </lineage>
</organism>
<reference evidence="7 8" key="1">
    <citation type="journal article" date="2018" name="Science">
        <title>The opium poppy genome and morphinan production.</title>
        <authorList>
            <person name="Guo L."/>
            <person name="Winzer T."/>
            <person name="Yang X."/>
            <person name="Li Y."/>
            <person name="Ning Z."/>
            <person name="He Z."/>
            <person name="Teodor R."/>
            <person name="Lu Y."/>
            <person name="Bowser T.A."/>
            <person name="Graham I.A."/>
            <person name="Ye K."/>
        </authorList>
    </citation>
    <scope>NUCLEOTIDE SEQUENCE [LARGE SCALE GENOMIC DNA]</scope>
    <source>
        <strain evidence="8">cv. HN1</strain>
        <tissue evidence="7">Leaves</tissue>
    </source>
</reference>
<dbReference type="PANTHER" id="PTHR34118">
    <property type="entry name" value="NF-KAPPA-B INHIBITOR-LIKE PROTEIN-RELATED"/>
    <property type="match status" value="1"/>
</dbReference>
<keyword evidence="3 5" id="KW-1133">Transmembrane helix</keyword>
<dbReference type="Pfam" id="PF24763">
    <property type="entry name" value="CGL160_C"/>
    <property type="match status" value="1"/>
</dbReference>
<dbReference type="OrthoDB" id="2019080at2759"/>